<comment type="pathway">
    <text evidence="5 19">Cofactor biosynthesis; riboflavin biosynthesis; 2-hydroxy-3-oxobutyl phosphate from D-ribulose 5-phosphate: step 1/1.</text>
</comment>
<dbReference type="NCBIfam" id="NF001591">
    <property type="entry name" value="PRK00393.1"/>
    <property type="match status" value="1"/>
</dbReference>
<evidence type="ECO:0000256" key="4">
    <source>
        <dbReference type="ARBA" id="ARBA00004853"/>
    </source>
</evidence>
<dbReference type="PIRSF" id="PIRSF001259">
    <property type="entry name" value="RibA"/>
    <property type="match status" value="1"/>
</dbReference>
<comment type="similarity">
    <text evidence="19">In the C-terminal section; belongs to the GTP cyclohydrolase II family.</text>
</comment>
<sequence>MTGITTEQPAAANGHRDAGGAPRPRLLDDIADAVADIAAGRPVIVVDDEDRENEGDLVFAAEAATPELLAFTVRHSSGLVCVPMLGEDLDRLELPLMTADNQDGLGTAYTVTVDARSGITTGISAADRARTISLLAGPRTEAGDLRRPGHVLPLRYRPGGVLTRRGHTEASIDLARLAGMRPAAVIAEVVEDDGTMARLPRLREFADEHGLRVVSIDQLVHHIEASAADADAAAPGAPAAVPGAAASTARPPLVERVVETRIPNSHGEWRAVGYRGTTDGAEHVALVFGDPADGAETLVRLHSECLTGDAFGSHRCDCGAQLEAAMAAIAAEGRGVLVYLRGHEGRGIGLLHKLLAYRLQDSGADTVDANLELGLPADARDFSAGAAILADLGARSVRLLSNNPRKTDGLSEHGITVAERIPMPSAVTADNLRYLQTKRDRMGHDLPGIVAAT</sequence>
<reference evidence="22 23" key="1">
    <citation type="submission" date="2019-02" db="EMBL/GenBank/DDBJ databases">
        <authorList>
            <person name="Khodamoradi S."/>
            <person name="Hahnke R.L."/>
            <person name="Kaempfer P."/>
            <person name="Schumann P."/>
            <person name="Rohde M."/>
            <person name="Steinert M."/>
            <person name="Luzhetskyy A."/>
            <person name="Wink J."/>
            <person name="Ruckert C."/>
        </authorList>
    </citation>
    <scope>NUCLEOTIDE SEQUENCE [LARGE SCALE GENOMIC DNA]</scope>
    <source>
        <strain evidence="22 23">M2</strain>
    </source>
</reference>
<comment type="function">
    <text evidence="17 19">Catalyzes the conversion of GTP to 2,5-diamino-6-ribosylamino-4(3H)-pyrimidinone 5'-phosphate (DARP), formate and pyrophosphate.</text>
</comment>
<comment type="catalytic activity">
    <reaction evidence="18 19">
        <text>GTP + 4 H2O = 2,5-diamino-6-hydroxy-4-(5-phosphoribosylamino)-pyrimidine + formate + 2 phosphate + 3 H(+)</text>
        <dbReference type="Rhea" id="RHEA:23704"/>
        <dbReference type="ChEBI" id="CHEBI:15377"/>
        <dbReference type="ChEBI" id="CHEBI:15378"/>
        <dbReference type="ChEBI" id="CHEBI:15740"/>
        <dbReference type="ChEBI" id="CHEBI:37565"/>
        <dbReference type="ChEBI" id="CHEBI:43474"/>
        <dbReference type="ChEBI" id="CHEBI:58614"/>
        <dbReference type="EC" id="3.5.4.25"/>
    </reaction>
</comment>
<feature type="binding site" evidence="19">
    <location>
        <position position="406"/>
    </location>
    <ligand>
        <name>GTP</name>
        <dbReference type="ChEBI" id="CHEBI:37565"/>
    </ligand>
</feature>
<comment type="cofactor">
    <cofactor evidence="2">
        <name>Mn(2+)</name>
        <dbReference type="ChEBI" id="CHEBI:29035"/>
    </cofactor>
</comment>
<keyword evidence="14 19" id="KW-0464">Manganese</keyword>
<evidence type="ECO:0000259" key="21">
    <source>
        <dbReference type="Pfam" id="PF00925"/>
    </source>
</evidence>
<dbReference type="InterPro" id="IPR000422">
    <property type="entry name" value="DHBP_synthase_RibB"/>
</dbReference>
<comment type="pathway">
    <text evidence="4 19">Cofactor biosynthesis; riboflavin biosynthesis; 5-amino-6-(D-ribitylamino)uracil from GTP: step 1/4.</text>
</comment>
<keyword evidence="13 19" id="KW-0342">GTP-binding</keyword>
<dbReference type="InterPro" id="IPR016299">
    <property type="entry name" value="Riboflavin_synth_RibBA"/>
</dbReference>
<evidence type="ECO:0000256" key="15">
    <source>
        <dbReference type="ARBA" id="ARBA00023239"/>
    </source>
</evidence>
<dbReference type="GO" id="GO:0005829">
    <property type="term" value="C:cytosol"/>
    <property type="evidence" value="ECO:0007669"/>
    <property type="project" value="TreeGrafter"/>
</dbReference>
<evidence type="ECO:0000256" key="10">
    <source>
        <dbReference type="ARBA" id="ARBA00022801"/>
    </source>
</evidence>
<feature type="site" description="Essential for DHBP synthase activity" evidence="19">
    <location>
        <position position="150"/>
    </location>
</feature>
<evidence type="ECO:0000256" key="7">
    <source>
        <dbReference type="ARBA" id="ARBA00022619"/>
    </source>
</evidence>
<dbReference type="RefSeq" id="WP_131098149.1">
    <property type="nucleotide sequence ID" value="NZ_CP036455.1"/>
</dbReference>
<keyword evidence="7 19" id="KW-0686">Riboflavin biosynthesis</keyword>
<feature type="binding site" evidence="19">
    <location>
        <begin position="164"/>
        <end position="168"/>
    </location>
    <ligand>
        <name>D-ribulose 5-phosphate</name>
        <dbReference type="ChEBI" id="CHEBI:58121"/>
    </ligand>
</feature>
<evidence type="ECO:0000256" key="14">
    <source>
        <dbReference type="ARBA" id="ARBA00023211"/>
    </source>
</evidence>
<dbReference type="HAMAP" id="MF_00179">
    <property type="entry name" value="RibA"/>
    <property type="match status" value="1"/>
</dbReference>
<evidence type="ECO:0000256" key="13">
    <source>
        <dbReference type="ARBA" id="ARBA00023134"/>
    </source>
</evidence>
<feature type="binding site" evidence="19">
    <location>
        <begin position="344"/>
        <end position="346"/>
    </location>
    <ligand>
        <name>GTP</name>
        <dbReference type="ChEBI" id="CHEBI:37565"/>
    </ligand>
</feature>
<dbReference type="KEGG" id="strr:EKD16_10360"/>
<evidence type="ECO:0000256" key="9">
    <source>
        <dbReference type="ARBA" id="ARBA00022741"/>
    </source>
</evidence>
<keyword evidence="12 19" id="KW-0460">Magnesium</keyword>
<keyword evidence="15 19" id="KW-0456">Lyase</keyword>
<keyword evidence="10 19" id="KW-0378">Hydrolase</keyword>
<dbReference type="NCBIfam" id="TIGR00505">
    <property type="entry name" value="ribA"/>
    <property type="match status" value="1"/>
</dbReference>
<dbReference type="SUPFAM" id="SSF142695">
    <property type="entry name" value="RibA-like"/>
    <property type="match status" value="1"/>
</dbReference>
<dbReference type="EC" id="4.1.99.12" evidence="19"/>
<dbReference type="GO" id="GO:0005525">
    <property type="term" value="F:GTP binding"/>
    <property type="evidence" value="ECO:0007669"/>
    <property type="project" value="UniProtKB-KW"/>
</dbReference>
<protein>
    <recommendedName>
        <fullName evidence="19">Riboflavin biosynthesis protein RibBA</fullName>
    </recommendedName>
    <domain>
        <recommendedName>
            <fullName evidence="19">3,4-dihydroxy-2-butanone 4-phosphate synthase</fullName>
            <shortName evidence="19">DHBP synthase</shortName>
            <ecNumber evidence="19">4.1.99.12</ecNumber>
        </recommendedName>
    </domain>
    <domain>
        <recommendedName>
            <fullName evidence="19">GTP cyclohydrolase-2</fullName>
            <ecNumber evidence="19">3.5.4.25</ecNumber>
        </recommendedName>
        <alternativeName>
            <fullName evidence="19">GTP cyclohydrolase II</fullName>
        </alternativeName>
    </domain>
</protein>
<dbReference type="FunFam" id="3.40.50.10990:FF:000001">
    <property type="entry name" value="Riboflavin biosynthesis protein RibBA"/>
    <property type="match status" value="1"/>
</dbReference>
<dbReference type="Proteomes" id="UP000292235">
    <property type="component" value="Chromosome"/>
</dbReference>
<dbReference type="EC" id="3.5.4.25" evidence="19"/>
<feature type="binding site" evidence="19">
    <location>
        <position position="167"/>
    </location>
    <ligand>
        <name>Mg(2+)</name>
        <dbReference type="ChEBI" id="CHEBI:18420"/>
        <label>2</label>
    </ligand>
</feature>
<dbReference type="EMBL" id="CP036455">
    <property type="protein sequence ID" value="QBI53858.1"/>
    <property type="molecule type" value="Genomic_DNA"/>
</dbReference>
<feature type="region of interest" description="GTP cyclohydrolase II" evidence="19">
    <location>
        <begin position="250"/>
        <end position="453"/>
    </location>
</feature>
<evidence type="ECO:0000313" key="23">
    <source>
        <dbReference type="Proteomes" id="UP000292235"/>
    </source>
</evidence>
<dbReference type="PANTHER" id="PTHR21327">
    <property type="entry name" value="GTP CYCLOHYDROLASE II-RELATED"/>
    <property type="match status" value="1"/>
</dbReference>
<dbReference type="GO" id="GO:0008686">
    <property type="term" value="F:3,4-dihydroxy-2-butanone-4-phosphate synthase activity"/>
    <property type="evidence" value="ECO:0007669"/>
    <property type="project" value="UniProtKB-UniRule"/>
</dbReference>
<dbReference type="SUPFAM" id="SSF55821">
    <property type="entry name" value="YrdC/RibB"/>
    <property type="match status" value="1"/>
</dbReference>
<name>A0A4P6Q010_9ACTN</name>
<dbReference type="Gene3D" id="3.40.50.10990">
    <property type="entry name" value="GTP cyclohydrolase II"/>
    <property type="match status" value="1"/>
</dbReference>
<dbReference type="GO" id="GO:0000287">
    <property type="term" value="F:magnesium ion binding"/>
    <property type="evidence" value="ECO:0007669"/>
    <property type="project" value="UniProtKB-UniRule"/>
</dbReference>
<feature type="binding site" evidence="19">
    <location>
        <position position="321"/>
    </location>
    <ligand>
        <name>GTP</name>
        <dbReference type="ChEBI" id="CHEBI:37565"/>
    </ligand>
</feature>
<accession>A0A4P6Q010</accession>
<dbReference type="NCBIfam" id="TIGR00506">
    <property type="entry name" value="ribB"/>
    <property type="match status" value="1"/>
</dbReference>
<evidence type="ECO:0000256" key="5">
    <source>
        <dbReference type="ARBA" id="ARBA00004904"/>
    </source>
</evidence>
<evidence type="ECO:0000256" key="16">
    <source>
        <dbReference type="ARBA" id="ARBA00023268"/>
    </source>
</evidence>
<feature type="binding site" evidence="19">
    <location>
        <begin position="300"/>
        <end position="304"/>
    </location>
    <ligand>
        <name>GTP</name>
        <dbReference type="ChEBI" id="CHEBI:37565"/>
    </ligand>
</feature>
<feature type="domain" description="GTP cyclohydrolase II" evidence="21">
    <location>
        <begin position="255"/>
        <end position="422"/>
    </location>
</feature>
<keyword evidence="23" id="KW-1185">Reference proteome</keyword>
<dbReference type="CDD" id="cd00641">
    <property type="entry name" value="GTP_cyclohydro2"/>
    <property type="match status" value="1"/>
</dbReference>
<evidence type="ECO:0000256" key="3">
    <source>
        <dbReference type="ARBA" id="ARBA00002284"/>
    </source>
</evidence>
<dbReference type="InterPro" id="IPR000926">
    <property type="entry name" value="RibA"/>
</dbReference>
<feature type="region of interest" description="Disordered" evidence="20">
    <location>
        <begin position="1"/>
        <end position="25"/>
    </location>
</feature>
<feature type="site" description="Essential for DHBP synthase activity" evidence="19">
    <location>
        <position position="188"/>
    </location>
</feature>
<evidence type="ECO:0000256" key="2">
    <source>
        <dbReference type="ARBA" id="ARBA00001936"/>
    </source>
</evidence>
<feature type="binding site" evidence="19">
    <location>
        <position position="188"/>
    </location>
    <ligand>
        <name>D-ribulose 5-phosphate</name>
        <dbReference type="ChEBI" id="CHEBI:58121"/>
    </ligand>
</feature>
<keyword evidence="9 19" id="KW-0547">Nucleotide-binding</keyword>
<evidence type="ECO:0000256" key="17">
    <source>
        <dbReference type="ARBA" id="ARBA00043932"/>
    </source>
</evidence>
<feature type="binding site" evidence="19">
    <location>
        <position position="52"/>
    </location>
    <ligand>
        <name>Mg(2+)</name>
        <dbReference type="ChEBI" id="CHEBI:18420"/>
        <label>1</label>
    </ligand>
</feature>
<dbReference type="HAMAP" id="MF_00180">
    <property type="entry name" value="RibB"/>
    <property type="match status" value="1"/>
</dbReference>
<dbReference type="UniPathway" id="UPA00275">
    <property type="reaction ID" value="UER00399"/>
</dbReference>
<comment type="similarity">
    <text evidence="6 19">In the N-terminal section; belongs to the DHBP synthase family.</text>
</comment>
<evidence type="ECO:0000256" key="8">
    <source>
        <dbReference type="ARBA" id="ARBA00022723"/>
    </source>
</evidence>
<gene>
    <name evidence="19 22" type="primary">ribBA</name>
    <name evidence="22" type="ORF">EKD16_10360</name>
</gene>
<evidence type="ECO:0000256" key="18">
    <source>
        <dbReference type="ARBA" id="ARBA00049295"/>
    </source>
</evidence>
<evidence type="ECO:0000256" key="19">
    <source>
        <dbReference type="HAMAP-Rule" id="MF_01283"/>
    </source>
</evidence>
<proteinExistence type="inferred from homology"/>
<keyword evidence="16 19" id="KW-0511">Multifunctional enzyme</keyword>
<dbReference type="GO" id="GO:0009231">
    <property type="term" value="P:riboflavin biosynthetic process"/>
    <property type="evidence" value="ECO:0007669"/>
    <property type="project" value="UniProtKB-UniRule"/>
</dbReference>
<feature type="active site" description="Nucleophile; for GTP cyclohydrolase activity" evidence="19">
    <location>
        <position position="380"/>
    </location>
</feature>
<feature type="binding site" evidence="19">
    <location>
        <position position="366"/>
    </location>
    <ligand>
        <name>GTP</name>
        <dbReference type="ChEBI" id="CHEBI:37565"/>
    </ligand>
</feature>
<dbReference type="OrthoDB" id="9793111at2"/>
<organism evidence="22 23">
    <name type="scientific">Streptomonospora litoralis</name>
    <dbReference type="NCBI Taxonomy" id="2498135"/>
    <lineage>
        <taxon>Bacteria</taxon>
        <taxon>Bacillati</taxon>
        <taxon>Actinomycetota</taxon>
        <taxon>Actinomycetes</taxon>
        <taxon>Streptosporangiales</taxon>
        <taxon>Nocardiopsidaceae</taxon>
        <taxon>Streptomonospora</taxon>
    </lineage>
</organism>
<feature type="region of interest" description="DHBP synthase" evidence="19">
    <location>
        <begin position="1"/>
        <end position="249"/>
    </location>
</feature>
<feature type="binding site" evidence="19">
    <location>
        <position position="401"/>
    </location>
    <ligand>
        <name>GTP</name>
        <dbReference type="ChEBI" id="CHEBI:37565"/>
    </ligand>
</feature>
<feature type="binding site" evidence="19">
    <location>
        <begin position="51"/>
        <end position="52"/>
    </location>
    <ligand>
        <name>D-ribulose 5-phosphate</name>
        <dbReference type="ChEBI" id="CHEBI:58121"/>
    </ligand>
</feature>
<comment type="catalytic activity">
    <reaction evidence="1 19">
        <text>D-ribulose 5-phosphate = (2S)-2-hydroxy-3-oxobutyl phosphate + formate + H(+)</text>
        <dbReference type="Rhea" id="RHEA:18457"/>
        <dbReference type="ChEBI" id="CHEBI:15378"/>
        <dbReference type="ChEBI" id="CHEBI:15740"/>
        <dbReference type="ChEBI" id="CHEBI:58121"/>
        <dbReference type="ChEBI" id="CHEBI:58830"/>
        <dbReference type="EC" id="4.1.99.12"/>
    </reaction>
</comment>
<feature type="active site" description="Proton acceptor; for GTP cyclohydrolase activity" evidence="19">
    <location>
        <position position="378"/>
    </location>
</feature>
<feature type="binding site" evidence="19">
    <location>
        <position position="305"/>
    </location>
    <ligand>
        <name>Zn(2+)</name>
        <dbReference type="ChEBI" id="CHEBI:29105"/>
        <note>catalytic</note>
    </ligand>
</feature>
<evidence type="ECO:0000256" key="11">
    <source>
        <dbReference type="ARBA" id="ARBA00022833"/>
    </source>
</evidence>
<dbReference type="GO" id="GO:0008270">
    <property type="term" value="F:zinc ion binding"/>
    <property type="evidence" value="ECO:0007669"/>
    <property type="project" value="UniProtKB-UniRule"/>
</dbReference>
<dbReference type="GO" id="GO:0003935">
    <property type="term" value="F:GTP cyclohydrolase II activity"/>
    <property type="evidence" value="ECO:0007669"/>
    <property type="project" value="UniProtKB-UniRule"/>
</dbReference>
<evidence type="ECO:0000256" key="1">
    <source>
        <dbReference type="ARBA" id="ARBA00000141"/>
    </source>
</evidence>
<comment type="function">
    <text evidence="3 19">Catalyzes the conversion of D-ribulose 5-phosphate to formate and 3,4-dihydroxy-2-butanone 4-phosphate.</text>
</comment>
<dbReference type="PANTHER" id="PTHR21327:SF18">
    <property type="entry name" value="3,4-DIHYDROXY-2-BUTANONE 4-PHOSPHATE SYNTHASE"/>
    <property type="match status" value="1"/>
</dbReference>
<feature type="binding site" evidence="19">
    <location>
        <position position="56"/>
    </location>
    <ligand>
        <name>D-ribulose 5-phosphate</name>
        <dbReference type="ChEBI" id="CHEBI:58121"/>
    </ligand>
</feature>
<dbReference type="InterPro" id="IPR036144">
    <property type="entry name" value="RibA-like_sf"/>
</dbReference>
<comment type="cofactor">
    <cofactor evidence="19">
        <name>Zn(2+)</name>
        <dbReference type="ChEBI" id="CHEBI:29105"/>
    </cofactor>
    <text evidence="19">Binds 1 zinc ion per subunit.</text>
</comment>
<evidence type="ECO:0000256" key="6">
    <source>
        <dbReference type="ARBA" id="ARBA00005520"/>
    </source>
</evidence>
<dbReference type="Pfam" id="PF00925">
    <property type="entry name" value="GTP_cyclohydro2"/>
    <property type="match status" value="1"/>
</dbReference>
<dbReference type="FunFam" id="3.90.870.10:FF:000001">
    <property type="entry name" value="Riboflavin biosynthesis protein RibBA"/>
    <property type="match status" value="1"/>
</dbReference>
<evidence type="ECO:0000256" key="12">
    <source>
        <dbReference type="ARBA" id="ARBA00022842"/>
    </source>
</evidence>
<evidence type="ECO:0000256" key="20">
    <source>
        <dbReference type="SAM" id="MobiDB-lite"/>
    </source>
</evidence>
<comment type="cofactor">
    <cofactor evidence="19">
        <name>Mg(2+)</name>
        <dbReference type="ChEBI" id="CHEBI:18420"/>
    </cofactor>
    <cofactor evidence="19">
        <name>Mn(2+)</name>
        <dbReference type="ChEBI" id="CHEBI:29035"/>
    </cofactor>
    <text evidence="19">Binds 2 divalent metal cations per subunit. Magnesium or manganese.</text>
</comment>
<dbReference type="HAMAP" id="MF_01283">
    <property type="entry name" value="RibBA"/>
    <property type="match status" value="1"/>
</dbReference>
<dbReference type="AlphaFoldDB" id="A0A4P6Q010"/>
<dbReference type="InterPro" id="IPR032677">
    <property type="entry name" value="GTP_cyclohydro_II"/>
</dbReference>
<dbReference type="Pfam" id="PF00926">
    <property type="entry name" value="DHBP_synthase"/>
    <property type="match status" value="1"/>
</dbReference>
<feature type="binding site" evidence="19">
    <location>
        <position position="52"/>
    </location>
    <ligand>
        <name>Mg(2+)</name>
        <dbReference type="ChEBI" id="CHEBI:18420"/>
        <label>2</label>
    </ligand>
</feature>
<dbReference type="GO" id="GO:0030145">
    <property type="term" value="F:manganese ion binding"/>
    <property type="evidence" value="ECO:0007669"/>
    <property type="project" value="UniProtKB-UniRule"/>
</dbReference>
<keyword evidence="11 19" id="KW-0862">Zinc</keyword>
<keyword evidence="8 19" id="KW-0479">Metal-binding</keyword>
<evidence type="ECO:0000313" key="22">
    <source>
        <dbReference type="EMBL" id="QBI53858.1"/>
    </source>
</evidence>
<dbReference type="NCBIfam" id="NF006803">
    <property type="entry name" value="PRK09311.1"/>
    <property type="match status" value="1"/>
</dbReference>
<dbReference type="Gene3D" id="3.90.870.10">
    <property type="entry name" value="DHBP synthase"/>
    <property type="match status" value="1"/>
</dbReference>
<feature type="binding site" evidence="19">
    <location>
        <position position="316"/>
    </location>
    <ligand>
        <name>Zn(2+)</name>
        <dbReference type="ChEBI" id="CHEBI:29105"/>
        <note>catalytic</note>
    </ligand>
</feature>
<feature type="binding site" evidence="19">
    <location>
        <position position="318"/>
    </location>
    <ligand>
        <name>Zn(2+)</name>
        <dbReference type="ChEBI" id="CHEBI:29105"/>
        <note>catalytic</note>
    </ligand>
</feature>
<dbReference type="InterPro" id="IPR017945">
    <property type="entry name" value="DHBP_synth_RibB-like_a/b_dom"/>
</dbReference>